<reference evidence="11" key="2">
    <citation type="journal article" date="2021" name="Sci. Rep.">
        <title>The distribution of antibiotic resistance genes in chicken gut microbiota commensals.</title>
        <authorList>
            <person name="Juricova H."/>
            <person name="Matiasovicova J."/>
            <person name="Kubasova T."/>
            <person name="Cejkova D."/>
            <person name="Rychlik I."/>
        </authorList>
    </citation>
    <scope>NUCLEOTIDE SEQUENCE</scope>
    <source>
        <strain evidence="11">An559</strain>
    </source>
</reference>
<feature type="transmembrane region" description="Helical" evidence="10">
    <location>
        <begin position="172"/>
        <end position="197"/>
    </location>
</feature>
<dbReference type="AlphaFoldDB" id="A0A938X620"/>
<reference evidence="11" key="1">
    <citation type="submission" date="2020-08" db="EMBL/GenBank/DDBJ databases">
        <authorList>
            <person name="Cejkova D."/>
            <person name="Kubasova T."/>
            <person name="Jahodarova E."/>
            <person name="Rychlik I."/>
        </authorList>
    </citation>
    <scope>NUCLEOTIDE SEQUENCE</scope>
    <source>
        <strain evidence="11">An559</strain>
    </source>
</reference>
<dbReference type="RefSeq" id="WP_204443842.1">
    <property type="nucleotide sequence ID" value="NZ_JACJKY010000001.1"/>
</dbReference>
<dbReference type="PANTHER" id="PTHR30578:SF0">
    <property type="entry name" value="ION-TRANSLOCATING OXIDOREDUCTASE COMPLEX SUBUNIT D"/>
    <property type="match status" value="1"/>
</dbReference>
<dbReference type="Proteomes" id="UP000774750">
    <property type="component" value="Unassembled WGS sequence"/>
</dbReference>
<keyword evidence="3 10" id="KW-0285">Flavoprotein</keyword>
<keyword evidence="10" id="KW-1003">Cell membrane</keyword>
<dbReference type="EMBL" id="JACJKY010000001">
    <property type="protein sequence ID" value="MBM6919755.1"/>
    <property type="molecule type" value="Genomic_DNA"/>
</dbReference>
<comment type="subcellular location">
    <subcellularLocation>
        <location evidence="10">Cell membrane</location>
        <topology evidence="10">Multi-pass membrane protein</topology>
    </subcellularLocation>
</comment>
<dbReference type="GO" id="GO:0055085">
    <property type="term" value="P:transmembrane transport"/>
    <property type="evidence" value="ECO:0007669"/>
    <property type="project" value="InterPro"/>
</dbReference>
<evidence type="ECO:0000256" key="10">
    <source>
        <dbReference type="HAMAP-Rule" id="MF_00462"/>
    </source>
</evidence>
<protein>
    <recommendedName>
        <fullName evidence="10">Ion-translocating oxidoreductase complex subunit D</fullName>
        <ecNumber evidence="10">7.-.-.-</ecNumber>
    </recommendedName>
    <alternativeName>
        <fullName evidence="10">Rnf electron transport complex subunit D</fullName>
    </alternativeName>
</protein>
<feature type="transmembrane region" description="Helical" evidence="10">
    <location>
        <begin position="124"/>
        <end position="143"/>
    </location>
</feature>
<evidence type="ECO:0000256" key="1">
    <source>
        <dbReference type="ARBA" id="ARBA00022448"/>
    </source>
</evidence>
<evidence type="ECO:0000256" key="6">
    <source>
        <dbReference type="ARBA" id="ARBA00022967"/>
    </source>
</evidence>
<keyword evidence="9 10" id="KW-0472">Membrane</keyword>
<comment type="cofactor">
    <cofactor evidence="10">
        <name>FMN</name>
        <dbReference type="ChEBI" id="CHEBI:58210"/>
    </cofactor>
</comment>
<dbReference type="Pfam" id="PF03116">
    <property type="entry name" value="NQR2_RnfD_RnfE"/>
    <property type="match status" value="1"/>
</dbReference>
<feature type="transmembrane region" description="Helical" evidence="10">
    <location>
        <begin position="204"/>
        <end position="221"/>
    </location>
</feature>
<evidence type="ECO:0000313" key="12">
    <source>
        <dbReference type="Proteomes" id="UP000774750"/>
    </source>
</evidence>
<evidence type="ECO:0000256" key="4">
    <source>
        <dbReference type="ARBA" id="ARBA00022643"/>
    </source>
</evidence>
<keyword evidence="7 10" id="KW-0249">Electron transport</keyword>
<comment type="caution">
    <text evidence="11">The sequence shown here is derived from an EMBL/GenBank/DDBJ whole genome shotgun (WGS) entry which is preliminary data.</text>
</comment>
<keyword evidence="1 10" id="KW-0813">Transport</keyword>
<comment type="similarity">
    <text evidence="10">Belongs to the NqrB/RnfD family.</text>
</comment>
<evidence type="ECO:0000256" key="9">
    <source>
        <dbReference type="ARBA" id="ARBA00023136"/>
    </source>
</evidence>
<keyword evidence="12" id="KW-1185">Reference proteome</keyword>
<dbReference type="NCBIfam" id="TIGR01946">
    <property type="entry name" value="rnfD"/>
    <property type="match status" value="1"/>
</dbReference>
<evidence type="ECO:0000313" key="11">
    <source>
        <dbReference type="EMBL" id="MBM6919755.1"/>
    </source>
</evidence>
<feature type="transmembrane region" description="Helical" evidence="10">
    <location>
        <begin position="21"/>
        <end position="39"/>
    </location>
</feature>
<evidence type="ECO:0000256" key="5">
    <source>
        <dbReference type="ARBA" id="ARBA00022692"/>
    </source>
</evidence>
<dbReference type="GO" id="GO:0005886">
    <property type="term" value="C:plasma membrane"/>
    <property type="evidence" value="ECO:0007669"/>
    <property type="project" value="UniProtKB-SubCell"/>
</dbReference>
<evidence type="ECO:0000256" key="7">
    <source>
        <dbReference type="ARBA" id="ARBA00022982"/>
    </source>
</evidence>
<keyword evidence="2 10" id="KW-0597">Phosphoprotein</keyword>
<dbReference type="PANTHER" id="PTHR30578">
    <property type="entry name" value="ELECTRON TRANSPORT COMPLEX PROTEIN RNFD"/>
    <property type="match status" value="1"/>
</dbReference>
<feature type="transmembrane region" description="Helical" evidence="10">
    <location>
        <begin position="94"/>
        <end position="112"/>
    </location>
</feature>
<keyword evidence="5 10" id="KW-0812">Transmembrane</keyword>
<dbReference type="EC" id="7.-.-.-" evidence="10"/>
<keyword evidence="6 10" id="KW-1278">Translocase</keyword>
<feature type="transmembrane region" description="Helical" evidence="10">
    <location>
        <begin position="45"/>
        <end position="62"/>
    </location>
</feature>
<feature type="transmembrane region" description="Helical" evidence="10">
    <location>
        <begin position="227"/>
        <end position="244"/>
    </location>
</feature>
<comment type="function">
    <text evidence="10">Part of a membrane-bound complex that couples electron transfer with translocation of ions across the membrane.</text>
</comment>
<keyword evidence="8 10" id="KW-1133">Transmembrane helix</keyword>
<keyword evidence="4 10" id="KW-0288">FMN</keyword>
<dbReference type="InterPro" id="IPR011303">
    <property type="entry name" value="RnfD_bac"/>
</dbReference>
<gene>
    <name evidence="10" type="primary">rnfD</name>
    <name evidence="11" type="ORF">H6A12_01055</name>
</gene>
<evidence type="ECO:0000256" key="8">
    <source>
        <dbReference type="ARBA" id="ARBA00022989"/>
    </source>
</evidence>
<comment type="subunit">
    <text evidence="10">The complex is composed of six subunits: RnfA, RnfB, RnfC, RnfD, RnfE and RnfG.</text>
</comment>
<sequence>MSKWTVSPSPHMLSSNSTSNIMFDVIVALFPALLVGIYVFGPRALIVTLVCVAACMLSEFVIRKLMKRDNTLGDFSAIVTGILLAFNLPPQVPLWVAALGSVFAIVVVKQLFGGIGQNFANPAITARIFLFVSFSTYMTTWTVPFGYQHMADAVAGATPLVDIGSANALDLFLGNVSGCIGEVSAAALLLGGIYLSIRRVINPLVPLTFIGTVFVFTWVLGENPVNHIFAGGLMLGAIFMATDYSTTPATLKGKLIFALGCGVITTLIRVFGSYPEGVSFAILLMNLVTPLIDRCTQTKPFGAGGKQHV</sequence>
<dbReference type="HAMAP" id="MF_00462">
    <property type="entry name" value="RsxD_RnfD"/>
    <property type="match status" value="1"/>
</dbReference>
<evidence type="ECO:0000256" key="2">
    <source>
        <dbReference type="ARBA" id="ARBA00022553"/>
    </source>
</evidence>
<accession>A0A938X620</accession>
<dbReference type="GO" id="GO:0022900">
    <property type="term" value="P:electron transport chain"/>
    <property type="evidence" value="ECO:0007669"/>
    <property type="project" value="UniProtKB-UniRule"/>
</dbReference>
<feature type="transmembrane region" description="Helical" evidence="10">
    <location>
        <begin position="256"/>
        <end position="274"/>
    </location>
</feature>
<organism evidence="11 12">
    <name type="scientific">Merdimmobilis hominis</name>
    <dbReference type="NCBI Taxonomy" id="2897707"/>
    <lineage>
        <taxon>Bacteria</taxon>
        <taxon>Bacillati</taxon>
        <taxon>Bacillota</taxon>
        <taxon>Clostridia</taxon>
        <taxon>Eubacteriales</taxon>
        <taxon>Oscillospiraceae</taxon>
        <taxon>Merdimmobilis</taxon>
    </lineage>
</organism>
<name>A0A938X620_9FIRM</name>
<dbReference type="InterPro" id="IPR004338">
    <property type="entry name" value="NqrB/RnfD"/>
</dbReference>
<evidence type="ECO:0000256" key="3">
    <source>
        <dbReference type="ARBA" id="ARBA00022630"/>
    </source>
</evidence>
<proteinExistence type="inferred from homology"/>
<feature type="modified residue" description="FMN phosphoryl threonine" evidence="10">
    <location>
        <position position="158"/>
    </location>
</feature>